<dbReference type="AlphaFoldDB" id="A0AAJ7WLR3"/>
<dbReference type="GO" id="GO:0005737">
    <property type="term" value="C:cytoplasm"/>
    <property type="evidence" value="ECO:0007669"/>
    <property type="project" value="TreeGrafter"/>
</dbReference>
<keyword evidence="12" id="KW-1185">Reference proteome</keyword>
<evidence type="ECO:0000313" key="13">
    <source>
        <dbReference type="RefSeq" id="XP_032802416.1"/>
    </source>
</evidence>
<evidence type="ECO:0000256" key="3">
    <source>
        <dbReference type="ARBA" id="ARBA00022679"/>
    </source>
</evidence>
<feature type="region of interest" description="Disordered" evidence="10">
    <location>
        <begin position="1"/>
        <end position="83"/>
    </location>
</feature>
<dbReference type="Proteomes" id="UP001318040">
    <property type="component" value="Chromosome 4"/>
</dbReference>
<dbReference type="GO" id="GO:0032259">
    <property type="term" value="P:methylation"/>
    <property type="evidence" value="ECO:0007669"/>
    <property type="project" value="UniProtKB-KW"/>
</dbReference>
<evidence type="ECO:0000259" key="11">
    <source>
        <dbReference type="PROSITE" id="PS51515"/>
    </source>
</evidence>
<evidence type="ECO:0000256" key="1">
    <source>
        <dbReference type="ARBA" id="ARBA00008361"/>
    </source>
</evidence>
<keyword evidence="2 9" id="KW-0489">Methyltransferase</keyword>
<evidence type="ECO:0000256" key="7">
    <source>
        <dbReference type="ARBA" id="ARBA00045273"/>
    </source>
</evidence>
<dbReference type="GO" id="GO:2000632">
    <property type="term" value="P:negative regulation of pre-miRNA processing"/>
    <property type="evidence" value="ECO:0007669"/>
    <property type="project" value="TreeGrafter"/>
</dbReference>
<evidence type="ECO:0000256" key="10">
    <source>
        <dbReference type="SAM" id="MobiDB-lite"/>
    </source>
</evidence>
<comment type="similarity">
    <text evidence="1 9">Belongs to the methyltransferase superfamily.</text>
</comment>
<feature type="compositionally biased region" description="Low complexity" evidence="10">
    <location>
        <begin position="34"/>
        <end position="62"/>
    </location>
</feature>
<dbReference type="Gene3D" id="3.40.50.150">
    <property type="entry name" value="Vaccinia Virus protein VP39"/>
    <property type="match status" value="1"/>
</dbReference>
<feature type="domain" description="Bin3-type SAM" evidence="11">
    <location>
        <begin position="1"/>
        <end position="302"/>
    </location>
</feature>
<dbReference type="KEGG" id="pmrn:116938829"/>
<dbReference type="RefSeq" id="XP_032802416.1">
    <property type="nucleotide sequence ID" value="XM_032946525.1"/>
</dbReference>
<dbReference type="PANTHER" id="PTHR12315:SF1">
    <property type="entry name" value="RNA 5'-MONOPHOSPHATE METHYLTRANSFERASE"/>
    <property type="match status" value="1"/>
</dbReference>
<dbReference type="PANTHER" id="PTHR12315">
    <property type="entry name" value="BICOID-INTERACTING PROTEIN RELATED"/>
    <property type="match status" value="1"/>
</dbReference>
<dbReference type="PROSITE" id="PS51515">
    <property type="entry name" value="BIN3_SAM"/>
    <property type="match status" value="1"/>
</dbReference>
<evidence type="ECO:0000256" key="9">
    <source>
        <dbReference type="RuleBase" id="RU367087"/>
    </source>
</evidence>
<evidence type="ECO:0000256" key="5">
    <source>
        <dbReference type="ARBA" id="ARBA00044650"/>
    </source>
</evidence>
<reference evidence="13" key="1">
    <citation type="submission" date="2025-08" db="UniProtKB">
        <authorList>
            <consortium name="RefSeq"/>
        </authorList>
    </citation>
    <scope>IDENTIFICATION</scope>
    <source>
        <tissue evidence="13">Sperm</tissue>
    </source>
</reference>
<feature type="compositionally biased region" description="Basic and acidic residues" evidence="10">
    <location>
        <begin position="1"/>
        <end position="27"/>
    </location>
</feature>
<keyword evidence="3 9" id="KW-0808">Transferase</keyword>
<protein>
    <recommendedName>
        <fullName evidence="9">RNA methyltransferase</fullName>
        <ecNumber evidence="9">2.1.1.-</ecNumber>
    </recommendedName>
</protein>
<dbReference type="InterPro" id="IPR039772">
    <property type="entry name" value="Bin3-like"/>
</dbReference>
<dbReference type="EC" id="2.1.1.-" evidence="9"/>
<name>A0AAJ7WLR3_PETMA</name>
<keyword evidence="4 8" id="KW-0949">S-adenosyl-L-methionine</keyword>
<evidence type="ECO:0000256" key="4">
    <source>
        <dbReference type="ARBA" id="ARBA00022691"/>
    </source>
</evidence>
<organism evidence="12 13">
    <name type="scientific">Petromyzon marinus</name>
    <name type="common">Sea lamprey</name>
    <dbReference type="NCBI Taxonomy" id="7757"/>
    <lineage>
        <taxon>Eukaryota</taxon>
        <taxon>Metazoa</taxon>
        <taxon>Chordata</taxon>
        <taxon>Craniata</taxon>
        <taxon>Vertebrata</taxon>
        <taxon>Cyclostomata</taxon>
        <taxon>Hyperoartia</taxon>
        <taxon>Petromyzontiformes</taxon>
        <taxon>Petromyzontidae</taxon>
        <taxon>Petromyzon</taxon>
    </lineage>
</organism>
<dbReference type="SUPFAM" id="SSF53335">
    <property type="entry name" value="S-adenosyl-L-methionine-dependent methyltransferases"/>
    <property type="match status" value="1"/>
</dbReference>
<proteinExistence type="inferred from homology"/>
<feature type="non-terminal residue" evidence="13">
    <location>
        <position position="1"/>
    </location>
</feature>
<accession>A0AAJ7WLR3</accession>
<feature type="compositionally biased region" description="Polar residues" evidence="10">
    <location>
        <begin position="72"/>
        <end position="83"/>
    </location>
</feature>
<dbReference type="Pfam" id="PF06859">
    <property type="entry name" value="Bin3"/>
    <property type="match status" value="1"/>
</dbReference>
<evidence type="ECO:0000313" key="12">
    <source>
        <dbReference type="Proteomes" id="UP001318040"/>
    </source>
</evidence>
<dbReference type="InterPro" id="IPR010675">
    <property type="entry name" value="Bin3_C"/>
</dbReference>
<dbReference type="GO" id="GO:0008173">
    <property type="term" value="F:RNA methyltransferase activity"/>
    <property type="evidence" value="ECO:0007669"/>
    <property type="project" value="UniProtKB-UniRule"/>
</dbReference>
<dbReference type="GO" id="GO:0008171">
    <property type="term" value="F:O-methyltransferase activity"/>
    <property type="evidence" value="ECO:0007669"/>
    <property type="project" value="UniProtKB-UniRule"/>
</dbReference>
<dbReference type="InterPro" id="IPR029063">
    <property type="entry name" value="SAM-dependent_MTases_sf"/>
</dbReference>
<comment type="function">
    <text evidence="7">O-methyltransferase that specifically monomethylates 5'-monophosphate of cytoplasmic histidyl tRNA (tRNA(His)), acting as a capping enzyme by protecting tRNA(His) from cleavage by DICER1. Also able, with less efficiently, to methylate the 5' monophosphate of a subset of pre-miRNAs, acting as a negative regulator of miRNA processing. The 5' monophosphate of pre-miRNAs is recognized by DICER1 and is required for pre-miRNAs processing: methylation at this position reduces the processing of pre-miRNAs by DICER1. Was also reported to mediate dimethylation of pre-miR-145; however dimethylation cannot be reproduced by another group which observes a monomethylation of pre-miR-145.</text>
</comment>
<sequence length="312" mass="33508">GGRRGGDGSARGPEEEGARRGSPRELHQLGGLQPPGSTRRAAAPRASEAAPAGVRAAVPRPGHGLQQRGERNSTLPRTGLRTSTAGEDGIHYPICALFIKHELTVAVYRHLTGLDQPEGARSGQVARVLPLSVLACDLDADLVERARGDNPHPEVIAYEAFDFMDTAARDAALDAFLRRHGRARFDLCLCMSVTMWIHLHHGDAGLRRFLAAAARTATFLLVEPQPWRCYRAAARRLRRLGLAEFPLLPDLRLLRGAGGGGGRAEADELAALLGEEGDMRLLSSLGSTEWGRSLLLFGRTGVALGCIDKSTD</sequence>
<comment type="catalytic activity">
    <reaction evidence="6">
        <text>a 5'-end 5'-phospho-ribonucleoside-RNA + S-adenosyl-L-methionine = a 5'-end (5'-methylphospho)-ribonucleoside-RNA + S-adenosyl-L-homocysteine</text>
        <dbReference type="Rhea" id="RHEA:58656"/>
        <dbReference type="Rhea" id="RHEA-COMP:15179"/>
        <dbReference type="Rhea" id="RHEA-COMP:15181"/>
        <dbReference type="ChEBI" id="CHEBI:57856"/>
        <dbReference type="ChEBI" id="CHEBI:59789"/>
        <dbReference type="ChEBI" id="CHEBI:138282"/>
        <dbReference type="ChEBI" id="CHEBI:142776"/>
    </reaction>
</comment>
<gene>
    <name evidence="13" type="primary">LOC116938829</name>
</gene>
<evidence type="ECO:0000256" key="8">
    <source>
        <dbReference type="PROSITE-ProRule" id="PRU00848"/>
    </source>
</evidence>
<dbReference type="InterPro" id="IPR024160">
    <property type="entry name" value="BIN3_SAM-bd_dom"/>
</dbReference>
<evidence type="ECO:0000256" key="2">
    <source>
        <dbReference type="ARBA" id="ARBA00022603"/>
    </source>
</evidence>
<comment type="catalytic activity">
    <reaction evidence="5">
        <text>a 5'-end 5'-phospho-ribonucleoside-RNA + 2 S-adenosyl-L-methionine = a 5'-end (5'-bismethylphospho)-ribonucleoside-RNA + 2 S-adenosyl-L-homocysteine</text>
        <dbReference type="Rhea" id="RHEA:58640"/>
        <dbReference type="Rhea" id="RHEA-COMP:15179"/>
        <dbReference type="Rhea" id="RHEA-COMP:15182"/>
        <dbReference type="ChEBI" id="CHEBI:57856"/>
        <dbReference type="ChEBI" id="CHEBI:59789"/>
        <dbReference type="ChEBI" id="CHEBI:138282"/>
        <dbReference type="ChEBI" id="CHEBI:142777"/>
    </reaction>
</comment>
<evidence type="ECO:0000256" key="6">
    <source>
        <dbReference type="ARBA" id="ARBA00044707"/>
    </source>
</evidence>